<dbReference type="GO" id="GO:0006646">
    <property type="term" value="P:phosphatidylethanolamine biosynthetic process"/>
    <property type="evidence" value="ECO:0007669"/>
    <property type="project" value="TreeGrafter"/>
</dbReference>
<dbReference type="PANTHER" id="PTHR22603">
    <property type="entry name" value="CHOLINE/ETHANOALAMINE KINASE"/>
    <property type="match status" value="1"/>
</dbReference>
<reference evidence="4 5" key="1">
    <citation type="journal article" date="2019" name="Environ. Microbiol.">
        <title>At the nexus of three kingdoms: the genome of the mycorrhizal fungus Gigaspora margarita provides insights into plant, endobacterial and fungal interactions.</title>
        <authorList>
            <person name="Venice F."/>
            <person name="Ghignone S."/>
            <person name="Salvioli di Fossalunga A."/>
            <person name="Amselem J."/>
            <person name="Novero M."/>
            <person name="Xianan X."/>
            <person name="Sedzielewska Toro K."/>
            <person name="Morin E."/>
            <person name="Lipzen A."/>
            <person name="Grigoriev I.V."/>
            <person name="Henrissat B."/>
            <person name="Martin F.M."/>
            <person name="Bonfante P."/>
        </authorList>
    </citation>
    <scope>NUCLEOTIDE SEQUENCE [LARGE SCALE GENOMIC DNA]</scope>
    <source>
        <strain evidence="4 5">BEG34</strain>
    </source>
</reference>
<organism evidence="4 5">
    <name type="scientific">Gigaspora margarita</name>
    <dbReference type="NCBI Taxonomy" id="4874"/>
    <lineage>
        <taxon>Eukaryota</taxon>
        <taxon>Fungi</taxon>
        <taxon>Fungi incertae sedis</taxon>
        <taxon>Mucoromycota</taxon>
        <taxon>Glomeromycotina</taxon>
        <taxon>Glomeromycetes</taxon>
        <taxon>Diversisporales</taxon>
        <taxon>Gigasporaceae</taxon>
        <taxon>Gigaspora</taxon>
    </lineage>
</organism>
<proteinExistence type="inferred from homology"/>
<keyword evidence="4" id="KW-0808">Transferase</keyword>
<evidence type="ECO:0000256" key="2">
    <source>
        <dbReference type="ARBA" id="ARBA00038211"/>
    </source>
</evidence>
<protein>
    <recommendedName>
        <fullName evidence="3">ethanolamine kinase</fullName>
        <ecNumber evidence="3">2.7.1.82</ecNumber>
    </recommendedName>
</protein>
<dbReference type="SUPFAM" id="SSF56112">
    <property type="entry name" value="Protein kinase-like (PK-like)"/>
    <property type="match status" value="1"/>
</dbReference>
<dbReference type="Gene3D" id="3.90.1200.10">
    <property type="match status" value="1"/>
</dbReference>
<dbReference type="EMBL" id="WTPW01002273">
    <property type="protein sequence ID" value="KAF0388354.1"/>
    <property type="molecule type" value="Genomic_DNA"/>
</dbReference>
<evidence type="ECO:0000256" key="3">
    <source>
        <dbReference type="ARBA" id="ARBA00038874"/>
    </source>
</evidence>
<comment type="pathway">
    <text evidence="1">Phospholipid metabolism; phosphatidylethanolamine biosynthesis; phosphatidylethanolamine from ethanolamine: step 1/3.</text>
</comment>
<dbReference type="CDD" id="cd05157">
    <property type="entry name" value="ETNK_euk"/>
    <property type="match status" value="1"/>
</dbReference>
<dbReference type="Gene3D" id="3.30.200.20">
    <property type="entry name" value="Phosphorylase Kinase, domain 1"/>
    <property type="match status" value="1"/>
</dbReference>
<dbReference type="AlphaFoldDB" id="A0A8H3X0U6"/>
<name>A0A8H3X0U6_GIGMA</name>
<dbReference type="EC" id="2.7.1.82" evidence="3"/>
<comment type="caution">
    <text evidence="4">The sequence shown here is derived from an EMBL/GenBank/DDBJ whole genome shotgun (WGS) entry which is preliminary data.</text>
</comment>
<dbReference type="OrthoDB" id="10267235at2759"/>
<sequence>MAETNTYEGLKFIDHSVDSTNLLGDSKEVALLLFESWRKDDLELVQFKNGITNKLVNCTNKRLQVHILIRTYGKKSEVIIDRKRETKNIIYLSKLGLVRPVYCQFNNGIVYGYTPGRAISTPDMSNPHICLLIAEHMAVWHKVENISDQKESTLFPDLWKWLGEVPKSYDNPKTDEKFQKNFKLEELFNELTDLENELVKLESPVVFCHNDLLSGNIIYEEARNKVSFIDLEYGSMNYRSFDIANHFNEFAGFECDYNLYPSKEFQKKWLRHYLCSYNPDTTISEEEVDELYREVNKFALASHFFWGVWGLIQAQFSEINFDYIEYAILRFKEYYNKKEEFLAL</sequence>
<evidence type="ECO:0000313" key="4">
    <source>
        <dbReference type="EMBL" id="KAF0388354.1"/>
    </source>
</evidence>
<evidence type="ECO:0000256" key="1">
    <source>
        <dbReference type="ARBA" id="ARBA00037883"/>
    </source>
</evidence>
<gene>
    <name evidence="4" type="ORF">F8M41_011051</name>
</gene>
<dbReference type="Proteomes" id="UP000439903">
    <property type="component" value="Unassembled WGS sequence"/>
</dbReference>
<dbReference type="PANTHER" id="PTHR22603:SF66">
    <property type="entry name" value="ETHANOLAMINE KINASE"/>
    <property type="match status" value="1"/>
</dbReference>
<keyword evidence="4" id="KW-0418">Kinase</keyword>
<dbReference type="GO" id="GO:0005737">
    <property type="term" value="C:cytoplasm"/>
    <property type="evidence" value="ECO:0007669"/>
    <property type="project" value="TreeGrafter"/>
</dbReference>
<accession>A0A8H3X0U6</accession>
<comment type="similarity">
    <text evidence="2">Belongs to the choline/ethanolamine kinase family.</text>
</comment>
<keyword evidence="5" id="KW-1185">Reference proteome</keyword>
<dbReference type="GO" id="GO:0004305">
    <property type="term" value="F:ethanolamine kinase activity"/>
    <property type="evidence" value="ECO:0007669"/>
    <property type="project" value="UniProtKB-EC"/>
</dbReference>
<dbReference type="Pfam" id="PF01633">
    <property type="entry name" value="Choline_kinase"/>
    <property type="match status" value="1"/>
</dbReference>
<evidence type="ECO:0000313" key="5">
    <source>
        <dbReference type="Proteomes" id="UP000439903"/>
    </source>
</evidence>
<dbReference type="InterPro" id="IPR011009">
    <property type="entry name" value="Kinase-like_dom_sf"/>
</dbReference>